<gene>
    <name evidence="3" type="ORF">ETAA8_60130</name>
</gene>
<name>A0A517YKZ0_9BACT</name>
<evidence type="ECO:0000256" key="1">
    <source>
        <dbReference type="SAM" id="MobiDB-lite"/>
    </source>
</evidence>
<evidence type="ECO:0000313" key="4">
    <source>
        <dbReference type="Proteomes" id="UP000315017"/>
    </source>
</evidence>
<keyword evidence="2" id="KW-0472">Membrane</keyword>
<proteinExistence type="predicted"/>
<organism evidence="3 4">
    <name type="scientific">Anatilimnocola aggregata</name>
    <dbReference type="NCBI Taxonomy" id="2528021"/>
    <lineage>
        <taxon>Bacteria</taxon>
        <taxon>Pseudomonadati</taxon>
        <taxon>Planctomycetota</taxon>
        <taxon>Planctomycetia</taxon>
        <taxon>Pirellulales</taxon>
        <taxon>Pirellulaceae</taxon>
        <taxon>Anatilimnocola</taxon>
    </lineage>
</organism>
<evidence type="ECO:0000313" key="3">
    <source>
        <dbReference type="EMBL" id="QDU30864.1"/>
    </source>
</evidence>
<dbReference type="Proteomes" id="UP000315017">
    <property type="component" value="Chromosome"/>
</dbReference>
<accession>A0A517YKZ0</accession>
<evidence type="ECO:0000256" key="2">
    <source>
        <dbReference type="SAM" id="Phobius"/>
    </source>
</evidence>
<keyword evidence="4" id="KW-1185">Reference proteome</keyword>
<evidence type="ECO:0008006" key="5">
    <source>
        <dbReference type="Google" id="ProtNLM"/>
    </source>
</evidence>
<keyword evidence="2" id="KW-1133">Transmembrane helix</keyword>
<dbReference type="AlphaFoldDB" id="A0A517YKZ0"/>
<reference evidence="3 4" key="1">
    <citation type="submission" date="2019-02" db="EMBL/GenBank/DDBJ databases">
        <title>Deep-cultivation of Planctomycetes and their phenomic and genomic characterization uncovers novel biology.</title>
        <authorList>
            <person name="Wiegand S."/>
            <person name="Jogler M."/>
            <person name="Boedeker C."/>
            <person name="Pinto D."/>
            <person name="Vollmers J."/>
            <person name="Rivas-Marin E."/>
            <person name="Kohn T."/>
            <person name="Peeters S.H."/>
            <person name="Heuer A."/>
            <person name="Rast P."/>
            <person name="Oberbeckmann S."/>
            <person name="Bunk B."/>
            <person name="Jeske O."/>
            <person name="Meyerdierks A."/>
            <person name="Storesund J.E."/>
            <person name="Kallscheuer N."/>
            <person name="Luecker S."/>
            <person name="Lage O.M."/>
            <person name="Pohl T."/>
            <person name="Merkel B.J."/>
            <person name="Hornburger P."/>
            <person name="Mueller R.-W."/>
            <person name="Bruemmer F."/>
            <person name="Labrenz M."/>
            <person name="Spormann A.M."/>
            <person name="Op den Camp H."/>
            <person name="Overmann J."/>
            <person name="Amann R."/>
            <person name="Jetten M.S.M."/>
            <person name="Mascher T."/>
            <person name="Medema M.H."/>
            <person name="Devos D.P."/>
            <person name="Kaster A.-K."/>
            <person name="Ovreas L."/>
            <person name="Rohde M."/>
            <person name="Galperin M.Y."/>
            <person name="Jogler C."/>
        </authorList>
    </citation>
    <scope>NUCLEOTIDE SEQUENCE [LARGE SCALE GENOMIC DNA]</scope>
    <source>
        <strain evidence="3 4">ETA_A8</strain>
    </source>
</reference>
<feature type="region of interest" description="Disordered" evidence="1">
    <location>
        <begin position="564"/>
        <end position="586"/>
    </location>
</feature>
<keyword evidence="2" id="KW-0812">Transmembrane</keyword>
<feature type="transmembrane region" description="Helical" evidence="2">
    <location>
        <begin position="7"/>
        <end position="26"/>
    </location>
</feature>
<protein>
    <recommendedName>
        <fullName evidence="5">OstA-like protein</fullName>
    </recommendedName>
</protein>
<dbReference type="EMBL" id="CP036274">
    <property type="protein sequence ID" value="QDU30864.1"/>
    <property type="molecule type" value="Genomic_DNA"/>
</dbReference>
<dbReference type="KEGG" id="aagg:ETAA8_60130"/>
<sequence length="1023" mass="111487">MIHIRRWLMATMVIVVAFATYAYFAAPLLEPPPVKPGLAGPVAPTIPTVASDARRELMQLFPEDAWEREAVKIIETEQCTLLIKDYQPTEDGRLELKPCTLVFYVAQKGMPAIPGGRNKGRPVVLRAPQGAILQFDRKLDFARADFGRLIGGRLPGEITIFSPPSKPDANDALQLTTRNLQMDAQRAFTPHDVDFQYGDSFGRGRDLTLFLKPSEKNGAETAIGGISTLQLSRIERLHLDLPGQGFMPTLPGAEGANPAATKRKAPIEITCRGIFVFDFEQRLAAFDDQVEITRLLPGALPDRLTCSRLRLYLGGDEDKGATEDKLAVAVPPGQAPAIDPMRAVAVAKIVATGNPVILEGPSTGLYVKAARMELTPPLRRLALESGQGLKQVSLRQGPHAFDAVELQYEMSATGGLGRLWAAGPGRLQTMQLVSGQARTLDAKWNKELRIQPQDGSQVVSLVSQASVSLQSLGIFVADELHFWLHETKRHKAGNDGLIPVENDMLGSTEFGTAPNSTAGQPKVQIIPDRLLALRGVEVDSPKLHAKTERLEAWFFTPDPAAEAAAARQPAGIKPGTIFGGPPRPDQATQKFDVSGQLVQMRIASGGKASGIEDLTIQGNALIDEIQTSQPGQVPLKLRGEAVELRGGTTPDAIVHVVGQPAQISARGLSLNGDAIHLHRGENRVWIDGPGEATFPLPTKIAPEGRPVEPPQFMRVTWQKRMNFDGQTVRLEQDVQARTPTQLVLCGLLDATITERIDFANPGTSEKVGLSEMKLDGGVYLENRTLDLAGQQTSFDTLETPNLYLNQITGAMRAVGRGKLLTIRKGAIKVPGAPDPTAVAGTPPDPNQLTHLLVSFHRGMTGDLNRRTVQFEQNVETVYTKIPDWKDRLTIEMIDQRGLAALGEQGILMTSDAMQVAQALPPAGGEPWYELMAEGNTRVDGRAFTARAHRISYTSMKDMLVVKGDGRSDAELWYQQRGAAAHAYQAAREFRFWPKTGALEVEDARVIDLQQLGNINKPRPNRQR</sequence>